<dbReference type="InterPro" id="IPR009262">
    <property type="entry name" value="SLC35_F1/F2/F6"/>
</dbReference>
<evidence type="ECO:0000313" key="10">
    <source>
        <dbReference type="Proteomes" id="UP001292079"/>
    </source>
</evidence>
<feature type="transmembrane region" description="Helical" evidence="8">
    <location>
        <begin position="370"/>
        <end position="394"/>
    </location>
</feature>
<comment type="caution">
    <text evidence="9">The sequence shown here is derived from an EMBL/GenBank/DDBJ whole genome shotgun (WGS) entry which is preliminary data.</text>
</comment>
<feature type="transmembrane region" description="Helical" evidence="8">
    <location>
        <begin position="55"/>
        <end position="75"/>
    </location>
</feature>
<keyword evidence="6 8" id="KW-0472">Membrane</keyword>
<dbReference type="InterPro" id="IPR037185">
    <property type="entry name" value="EmrE-like"/>
</dbReference>
<dbReference type="PANTHER" id="PTHR14233:SF4">
    <property type="entry name" value="SOLUTE CARRIER FAMILY 35 MEMBER F2"/>
    <property type="match status" value="1"/>
</dbReference>
<gene>
    <name evidence="9" type="ORF">MN116_000962</name>
</gene>
<comment type="similarity">
    <text evidence="2">Belongs to the SLC35F solute transporter family.</text>
</comment>
<evidence type="ECO:0000256" key="6">
    <source>
        <dbReference type="ARBA" id="ARBA00023136"/>
    </source>
</evidence>
<keyword evidence="5 8" id="KW-1133">Transmembrane helix</keyword>
<keyword evidence="4 8" id="KW-0812">Transmembrane</keyword>
<feature type="transmembrane region" description="Helical" evidence="8">
    <location>
        <begin position="269"/>
        <end position="291"/>
    </location>
</feature>
<feature type="transmembrane region" description="Helical" evidence="8">
    <location>
        <begin position="188"/>
        <end position="208"/>
    </location>
</feature>
<evidence type="ECO:0000256" key="4">
    <source>
        <dbReference type="ARBA" id="ARBA00022692"/>
    </source>
</evidence>
<dbReference type="GO" id="GO:0022857">
    <property type="term" value="F:transmembrane transporter activity"/>
    <property type="evidence" value="ECO:0007669"/>
    <property type="project" value="InterPro"/>
</dbReference>
<dbReference type="InterPro" id="IPR052221">
    <property type="entry name" value="SLC35F_Transporter"/>
</dbReference>
<accession>A0AAE1ZK96</accession>
<feature type="transmembrane region" description="Helical" evidence="8">
    <location>
        <begin position="160"/>
        <end position="181"/>
    </location>
</feature>
<sequence>METSKIQKICSSVDAKKICIPIILGQLLAILISLTAICNGVLVQFKINLPLAINFPHYFLLTLFYGIPYLCYNIYRKFHPKNNVIASAKDVFSHNVNEGTMDGYCAVTEIGQTIISSSSRKKLIQTLLIRFSLYSLVGVIDVHANWSIVSAYAYTSVTSIQLLDCITIPTVVLSSYFFLFYRYTWNHYTAIILCLIGATGMVLTDYFLQASTIVFNNDNVTKTTLNQSATKTQPFTAEQMVFGDFLVIIGAISYGLSNVLQQYLILKYGIVEFLSCVGLVASIITLIYTALIEKQSISMLLLGTNDTFVNLDKITTCFIGYALSMFTLYSLMPVVLMRSSAVLVNLSLLTADIYAVLMGIFIFYYEFHYLYILCFLVILFGVGLFNIHSPIIVVDSKRRLNRFLISLQRKVFSCMKN</sequence>
<reference evidence="9" key="2">
    <citation type="journal article" date="2023" name="Infect Dis Poverty">
        <title>Chromosome-scale genome of the human blood fluke Schistosoma mekongi and its implications for public health.</title>
        <authorList>
            <person name="Zhou M."/>
            <person name="Xu L."/>
            <person name="Xu D."/>
            <person name="Chen W."/>
            <person name="Khan J."/>
            <person name="Hu Y."/>
            <person name="Huang H."/>
            <person name="Wei H."/>
            <person name="Zhang Y."/>
            <person name="Chusongsang P."/>
            <person name="Tanasarnprasert K."/>
            <person name="Hu X."/>
            <person name="Limpanont Y."/>
            <person name="Lv Z."/>
        </authorList>
    </citation>
    <scope>NUCLEOTIDE SEQUENCE</scope>
    <source>
        <strain evidence="9">LV_2022a</strain>
    </source>
</reference>
<feature type="transmembrane region" description="Helical" evidence="8">
    <location>
        <begin position="311"/>
        <end position="331"/>
    </location>
</feature>
<evidence type="ECO:0000256" key="7">
    <source>
        <dbReference type="ARBA" id="ARBA00037727"/>
    </source>
</evidence>
<protein>
    <recommendedName>
        <fullName evidence="11">Solute carrier family 35 member F2</fullName>
    </recommendedName>
</protein>
<evidence type="ECO:0000256" key="8">
    <source>
        <dbReference type="SAM" id="Phobius"/>
    </source>
</evidence>
<feature type="transmembrane region" description="Helical" evidence="8">
    <location>
        <begin position="20"/>
        <end position="43"/>
    </location>
</feature>
<keyword evidence="10" id="KW-1185">Reference proteome</keyword>
<comment type="function">
    <text evidence="7">Putative solute transporter.</text>
</comment>
<evidence type="ECO:0008006" key="11">
    <source>
        <dbReference type="Google" id="ProtNLM"/>
    </source>
</evidence>
<keyword evidence="3" id="KW-0813">Transport</keyword>
<evidence type="ECO:0000256" key="5">
    <source>
        <dbReference type="ARBA" id="ARBA00022989"/>
    </source>
</evidence>
<dbReference type="Pfam" id="PF06027">
    <property type="entry name" value="SLC35F"/>
    <property type="match status" value="2"/>
</dbReference>
<feature type="transmembrane region" description="Helical" evidence="8">
    <location>
        <begin position="343"/>
        <end position="364"/>
    </location>
</feature>
<feature type="transmembrane region" description="Helical" evidence="8">
    <location>
        <begin position="127"/>
        <end position="148"/>
    </location>
</feature>
<dbReference type="PANTHER" id="PTHR14233">
    <property type="entry name" value="DUF914-RELATED"/>
    <property type="match status" value="1"/>
</dbReference>
<dbReference type="AlphaFoldDB" id="A0AAE1ZK96"/>
<dbReference type="Proteomes" id="UP001292079">
    <property type="component" value="Unassembled WGS sequence"/>
</dbReference>
<evidence type="ECO:0000256" key="3">
    <source>
        <dbReference type="ARBA" id="ARBA00022448"/>
    </source>
</evidence>
<name>A0AAE1ZK96_SCHME</name>
<dbReference type="GO" id="GO:0016020">
    <property type="term" value="C:membrane"/>
    <property type="evidence" value="ECO:0007669"/>
    <property type="project" value="UniProtKB-SubCell"/>
</dbReference>
<evidence type="ECO:0000256" key="1">
    <source>
        <dbReference type="ARBA" id="ARBA00004141"/>
    </source>
</evidence>
<organism evidence="9 10">
    <name type="scientific">Schistosoma mekongi</name>
    <name type="common">Parasitic worm</name>
    <dbReference type="NCBI Taxonomy" id="38744"/>
    <lineage>
        <taxon>Eukaryota</taxon>
        <taxon>Metazoa</taxon>
        <taxon>Spiralia</taxon>
        <taxon>Lophotrochozoa</taxon>
        <taxon>Platyhelminthes</taxon>
        <taxon>Trematoda</taxon>
        <taxon>Digenea</taxon>
        <taxon>Strigeidida</taxon>
        <taxon>Schistosomatoidea</taxon>
        <taxon>Schistosomatidae</taxon>
        <taxon>Schistosoma</taxon>
    </lineage>
</organism>
<comment type="subcellular location">
    <subcellularLocation>
        <location evidence="1">Membrane</location>
        <topology evidence="1">Multi-pass membrane protein</topology>
    </subcellularLocation>
</comment>
<evidence type="ECO:0000256" key="2">
    <source>
        <dbReference type="ARBA" id="ARBA00007863"/>
    </source>
</evidence>
<proteinExistence type="inferred from homology"/>
<feature type="transmembrane region" description="Helical" evidence="8">
    <location>
        <begin position="240"/>
        <end position="257"/>
    </location>
</feature>
<dbReference type="SUPFAM" id="SSF103481">
    <property type="entry name" value="Multidrug resistance efflux transporter EmrE"/>
    <property type="match status" value="1"/>
</dbReference>
<dbReference type="EMBL" id="JALJAT010000001">
    <property type="protein sequence ID" value="KAK4475696.1"/>
    <property type="molecule type" value="Genomic_DNA"/>
</dbReference>
<reference evidence="9" key="1">
    <citation type="submission" date="2022-04" db="EMBL/GenBank/DDBJ databases">
        <authorList>
            <person name="Xu L."/>
            <person name="Lv Z."/>
        </authorList>
    </citation>
    <scope>NUCLEOTIDE SEQUENCE</scope>
    <source>
        <strain evidence="9">LV_2022a</strain>
    </source>
</reference>
<evidence type="ECO:0000313" key="9">
    <source>
        <dbReference type="EMBL" id="KAK4475696.1"/>
    </source>
</evidence>